<name>A0ABR1K5I0_9AGAR</name>
<evidence type="ECO:0000313" key="2">
    <source>
        <dbReference type="Proteomes" id="UP001498398"/>
    </source>
</evidence>
<reference evidence="1 2" key="1">
    <citation type="submission" date="2024-01" db="EMBL/GenBank/DDBJ databases">
        <title>A draft genome for the cacao thread blight pathogen Marasmiellus scandens.</title>
        <authorList>
            <person name="Baruah I.K."/>
            <person name="Leung J."/>
            <person name="Bukari Y."/>
            <person name="Amoako-Attah I."/>
            <person name="Meinhardt L.W."/>
            <person name="Bailey B.A."/>
            <person name="Cohen S.P."/>
        </authorList>
    </citation>
    <scope>NUCLEOTIDE SEQUENCE [LARGE SCALE GENOMIC DNA]</scope>
    <source>
        <strain evidence="1 2">GH-19</strain>
    </source>
</reference>
<accession>A0ABR1K5I0</accession>
<keyword evidence="2" id="KW-1185">Reference proteome</keyword>
<gene>
    <name evidence="1" type="ORF">VKT23_002268</name>
</gene>
<sequence>MSLVSRLAFTSLRSIRQSIPRYSSCTRSFATSYRRESQDKPDFDELQRAYSQFQNTELFKKLSASPSALNAASEFGQVLQREGFDFTSGKKPTTMQMMKLAFNSEVKAASLRLKEELDKAGIDITDKNLVAEMMELMKNAPPPKRD</sequence>
<organism evidence="1 2">
    <name type="scientific">Marasmiellus scandens</name>
    <dbReference type="NCBI Taxonomy" id="2682957"/>
    <lineage>
        <taxon>Eukaryota</taxon>
        <taxon>Fungi</taxon>
        <taxon>Dikarya</taxon>
        <taxon>Basidiomycota</taxon>
        <taxon>Agaricomycotina</taxon>
        <taxon>Agaricomycetes</taxon>
        <taxon>Agaricomycetidae</taxon>
        <taxon>Agaricales</taxon>
        <taxon>Marasmiineae</taxon>
        <taxon>Omphalotaceae</taxon>
        <taxon>Marasmiellus</taxon>
    </lineage>
</organism>
<dbReference type="Proteomes" id="UP001498398">
    <property type="component" value="Unassembled WGS sequence"/>
</dbReference>
<comment type="caution">
    <text evidence="1">The sequence shown here is derived from an EMBL/GenBank/DDBJ whole genome shotgun (WGS) entry which is preliminary data.</text>
</comment>
<dbReference type="EMBL" id="JBANRG010000002">
    <property type="protein sequence ID" value="KAK7470852.1"/>
    <property type="molecule type" value="Genomic_DNA"/>
</dbReference>
<evidence type="ECO:0000313" key="1">
    <source>
        <dbReference type="EMBL" id="KAK7470852.1"/>
    </source>
</evidence>
<proteinExistence type="predicted"/>
<protein>
    <submittedName>
        <fullName evidence="1">Uncharacterized protein</fullName>
    </submittedName>
</protein>